<dbReference type="Pfam" id="PF16148">
    <property type="entry name" value="DUF4856"/>
    <property type="match status" value="1"/>
</dbReference>
<organism evidence="1 2">
    <name type="scientific">Vicingus serpentipes</name>
    <dbReference type="NCBI Taxonomy" id="1926625"/>
    <lineage>
        <taxon>Bacteria</taxon>
        <taxon>Pseudomonadati</taxon>
        <taxon>Bacteroidota</taxon>
        <taxon>Flavobacteriia</taxon>
        <taxon>Flavobacteriales</taxon>
        <taxon>Vicingaceae</taxon>
        <taxon>Vicingus</taxon>
    </lineage>
</organism>
<name>A0A5C6RUL0_9FLAO</name>
<protein>
    <submittedName>
        <fullName evidence="1">DUF4856 domain-containing protein</fullName>
    </submittedName>
</protein>
<proteinExistence type="predicted"/>
<dbReference type="EMBL" id="VOOS01000002">
    <property type="protein sequence ID" value="TXB66018.1"/>
    <property type="molecule type" value="Genomic_DNA"/>
</dbReference>
<dbReference type="Proteomes" id="UP000321721">
    <property type="component" value="Unassembled WGS sequence"/>
</dbReference>
<dbReference type="PROSITE" id="PS51257">
    <property type="entry name" value="PROKAR_LIPOPROTEIN"/>
    <property type="match status" value="1"/>
</dbReference>
<reference evidence="1 2" key="1">
    <citation type="submission" date="2019-08" db="EMBL/GenBank/DDBJ databases">
        <title>Genome of Vicingus serpentipes NCIMB 15042.</title>
        <authorList>
            <person name="Bowman J.P."/>
        </authorList>
    </citation>
    <scope>NUCLEOTIDE SEQUENCE [LARGE SCALE GENOMIC DNA]</scope>
    <source>
        <strain evidence="1 2">NCIMB 15042</strain>
    </source>
</reference>
<dbReference type="OrthoDB" id="5498726at2"/>
<sequence>MMVNLKLVKALFIISIVIFSIGCSKDDESPIPVVEIPNPIEPSYSVPSTYNFVNASGASTVDFNGQKQRLEMAMELIDYIKTANTLGVSISASTLNNMYANTGYTWLDVPALGLTGSTKQLKDKTAEGDVGVQNMVENYFDSLEVLSNLNYDNSAGTYGFGGVWDNGVKSYLQAGSGIEYKEMVEKVLICAVFMNQMTINYLGSIANDDNDNILSGKTYTEMQHHWDEAYGYFTSEINYPTEGTDRFWGKYTFAREAVLGSATTISQAFRTGRAAIDNKDYLTRDVQIAIIRNEMEKICAGTAINYLNQAKSNLTNSVLKNHQLSEAKGLIDGLRYGYNSVSGNGMTSTEIDTALVYLNDFENITVSDINTLIDLVASKTGLTSVKTSL</sequence>
<gene>
    <name evidence="1" type="ORF">FRY74_05465</name>
</gene>
<dbReference type="InterPro" id="IPR032331">
    <property type="entry name" value="DUF4856"/>
</dbReference>
<dbReference type="AlphaFoldDB" id="A0A5C6RUL0"/>
<keyword evidence="2" id="KW-1185">Reference proteome</keyword>
<comment type="caution">
    <text evidence="1">The sequence shown here is derived from an EMBL/GenBank/DDBJ whole genome shotgun (WGS) entry which is preliminary data.</text>
</comment>
<evidence type="ECO:0000313" key="1">
    <source>
        <dbReference type="EMBL" id="TXB66018.1"/>
    </source>
</evidence>
<evidence type="ECO:0000313" key="2">
    <source>
        <dbReference type="Proteomes" id="UP000321721"/>
    </source>
</evidence>
<accession>A0A5C6RUL0</accession>